<keyword evidence="4" id="KW-1185">Reference proteome</keyword>
<dbReference type="OrthoDB" id="2989652at2"/>
<accession>A0A143Z6X5</accession>
<dbReference type="RefSeq" id="WP_068624680.1">
    <property type="nucleotide sequence ID" value="NZ_FJNB01000028.1"/>
</dbReference>
<dbReference type="STRING" id="640938.TR210_2728"/>
<evidence type="ECO:0000313" key="4">
    <source>
        <dbReference type="Proteomes" id="UP000199280"/>
    </source>
</evidence>
<dbReference type="Proteomes" id="UP000076878">
    <property type="component" value="Unassembled WGS sequence"/>
</dbReference>
<dbReference type="Proteomes" id="UP000199280">
    <property type="component" value="Unassembled WGS sequence"/>
</dbReference>
<protein>
    <submittedName>
        <fullName evidence="1">Uncharacterized protein</fullName>
    </submittedName>
</protein>
<evidence type="ECO:0000313" key="1">
    <source>
        <dbReference type="EMBL" id="CZR09470.1"/>
    </source>
</evidence>
<reference evidence="1 3" key="1">
    <citation type="submission" date="2016-02" db="EMBL/GenBank/DDBJ databases">
        <authorList>
            <person name="Wen L."/>
            <person name="He K."/>
            <person name="Yang H."/>
        </authorList>
    </citation>
    <scope>NUCLEOTIDE SEQUENCE [LARGE SCALE GENOMIC DNA]</scope>
    <source>
        <strain evidence="1">Trichococcus_R210</strain>
    </source>
</reference>
<gene>
    <name evidence="2" type="ORF">SAMN05216375_1487</name>
    <name evidence="1" type="ORF">TR210_2728</name>
</gene>
<organism evidence="1 3">
    <name type="scientific">Trichococcus ilyis</name>
    <dbReference type="NCBI Taxonomy" id="640938"/>
    <lineage>
        <taxon>Bacteria</taxon>
        <taxon>Bacillati</taxon>
        <taxon>Bacillota</taxon>
        <taxon>Bacilli</taxon>
        <taxon>Lactobacillales</taxon>
        <taxon>Carnobacteriaceae</taxon>
        <taxon>Trichococcus</taxon>
    </lineage>
</organism>
<dbReference type="EMBL" id="FJNB01000028">
    <property type="protein sequence ID" value="CZR09470.1"/>
    <property type="molecule type" value="Genomic_DNA"/>
</dbReference>
<name>A0A143Z6X5_9LACT</name>
<proteinExistence type="predicted"/>
<evidence type="ECO:0000313" key="3">
    <source>
        <dbReference type="Proteomes" id="UP000076878"/>
    </source>
</evidence>
<reference evidence="2 4" key="2">
    <citation type="submission" date="2016-10" db="EMBL/GenBank/DDBJ databases">
        <authorList>
            <person name="Varghese N."/>
            <person name="Submissions S."/>
        </authorList>
    </citation>
    <scope>NUCLEOTIDE SEQUENCE [LARGE SCALE GENOMIC DNA]</scope>
    <source>
        <strain evidence="2 4">DSM 22150</strain>
    </source>
</reference>
<dbReference type="EMBL" id="FNYT01000048">
    <property type="protein sequence ID" value="SEJ96313.1"/>
    <property type="molecule type" value="Genomic_DNA"/>
</dbReference>
<evidence type="ECO:0000313" key="2">
    <source>
        <dbReference type="EMBL" id="SEJ96313.1"/>
    </source>
</evidence>
<dbReference type="AlphaFoldDB" id="A0A143Z6X5"/>
<sequence length="143" mass="16927">MDKDKDMINMSIENFVKEFNNLNSNKFSKEQTISIFLGTLFQLITDKKIFKLNIDIQKFLEDVLKKEYKDYLFRSRSYLTSRVLADIKKEKSYRELVNLSTKIADYLNENNELKQSIIKNNSGKKIEDSIVGWVNQVNKKIEE</sequence>